<dbReference type="Gene3D" id="2.70.170.10">
    <property type="entry name" value="Neurotransmitter-gated ion-channel ligand-binding domain"/>
    <property type="match status" value="1"/>
</dbReference>
<dbReference type="Pfam" id="PF02932">
    <property type="entry name" value="Neur_chan_memb"/>
    <property type="match status" value="1"/>
</dbReference>
<dbReference type="InterPro" id="IPR036734">
    <property type="entry name" value="Neur_chan_lig-bd_sf"/>
</dbReference>
<keyword evidence="3" id="KW-0472">Membrane</keyword>
<evidence type="ECO:0000256" key="3">
    <source>
        <dbReference type="SAM" id="Phobius"/>
    </source>
</evidence>
<reference evidence="5" key="2">
    <citation type="submission" date="2025-09" db="UniProtKB">
        <authorList>
            <consortium name="Ensembl"/>
        </authorList>
    </citation>
    <scope>IDENTIFICATION</scope>
</reference>
<dbReference type="AlphaFoldDB" id="A0A8C8S6P0"/>
<keyword evidence="1" id="KW-0770">Synapse</keyword>
<keyword evidence="3" id="KW-0812">Transmembrane</keyword>
<dbReference type="InterPro" id="IPR036719">
    <property type="entry name" value="Neuro-gated_channel_TM_sf"/>
</dbReference>
<evidence type="ECO:0000313" key="5">
    <source>
        <dbReference type="Ensembl" id="ENSPCEP00000015273.1"/>
    </source>
</evidence>
<proteinExistence type="predicted"/>
<feature type="transmembrane region" description="Helical" evidence="3">
    <location>
        <begin position="137"/>
        <end position="158"/>
    </location>
</feature>
<protein>
    <recommendedName>
        <fullName evidence="4">Neurotransmitter-gated ion-channel transmembrane domain-containing protein</fullName>
    </recommendedName>
</protein>
<keyword evidence="6" id="KW-1185">Reference proteome</keyword>
<dbReference type="CDD" id="cd19064">
    <property type="entry name" value="LGIC_TM_nAChR"/>
    <property type="match status" value="1"/>
</dbReference>
<keyword evidence="3" id="KW-1133">Transmembrane helix</keyword>
<dbReference type="InterPro" id="IPR038050">
    <property type="entry name" value="Neuro_actylchol_rec"/>
</dbReference>
<organism evidence="5 6">
    <name type="scientific">Pelusios castaneus</name>
    <name type="common">West African mud turtle</name>
    <dbReference type="NCBI Taxonomy" id="367368"/>
    <lineage>
        <taxon>Eukaryota</taxon>
        <taxon>Metazoa</taxon>
        <taxon>Chordata</taxon>
        <taxon>Craniata</taxon>
        <taxon>Vertebrata</taxon>
        <taxon>Euteleostomi</taxon>
        <taxon>Archelosauria</taxon>
        <taxon>Testudinata</taxon>
        <taxon>Testudines</taxon>
        <taxon>Pleurodira</taxon>
        <taxon>Pelomedusidae</taxon>
        <taxon>Pelusios</taxon>
    </lineage>
</organism>
<dbReference type="Ensembl" id="ENSPCET00000015819.1">
    <property type="protein sequence ID" value="ENSPCEP00000015273.1"/>
    <property type="gene ID" value="ENSPCEG00000010045.1"/>
</dbReference>
<dbReference type="InterPro" id="IPR006029">
    <property type="entry name" value="Neurotrans-gated_channel_TM"/>
</dbReference>
<dbReference type="InterPro" id="IPR006201">
    <property type="entry name" value="Neur_channel"/>
</dbReference>
<evidence type="ECO:0000256" key="2">
    <source>
        <dbReference type="ARBA" id="ARBA00034099"/>
    </source>
</evidence>
<feature type="transmembrane region" description="Helical" evidence="3">
    <location>
        <begin position="70"/>
        <end position="93"/>
    </location>
</feature>
<evidence type="ECO:0000313" key="6">
    <source>
        <dbReference type="Proteomes" id="UP000694393"/>
    </source>
</evidence>
<feature type="transmembrane region" description="Helical" evidence="3">
    <location>
        <begin position="354"/>
        <end position="376"/>
    </location>
</feature>
<accession>A0A8C8S6P0</accession>
<dbReference type="Gene3D" id="1.20.58.390">
    <property type="entry name" value="Neurotransmitter-gated ion-channel transmembrane domain"/>
    <property type="match status" value="2"/>
</dbReference>
<name>A0A8C8S6P0_9SAUR</name>
<dbReference type="SUPFAM" id="SSF63712">
    <property type="entry name" value="Nicotinic receptor ligand binding domain-like"/>
    <property type="match status" value="1"/>
</dbReference>
<evidence type="ECO:0000259" key="4">
    <source>
        <dbReference type="Pfam" id="PF02932"/>
    </source>
</evidence>
<dbReference type="GO" id="GO:0004888">
    <property type="term" value="F:transmembrane signaling receptor activity"/>
    <property type="evidence" value="ECO:0007669"/>
    <property type="project" value="InterPro"/>
</dbReference>
<dbReference type="Proteomes" id="UP000694393">
    <property type="component" value="Unplaced"/>
</dbReference>
<dbReference type="SUPFAM" id="SSF90112">
    <property type="entry name" value="Neurotransmitter-gated ion-channel transmembrane pore"/>
    <property type="match status" value="1"/>
</dbReference>
<feature type="domain" description="Neurotransmitter-gated ion-channel transmembrane" evidence="4">
    <location>
        <begin position="76"/>
        <end position="175"/>
    </location>
</feature>
<dbReference type="GO" id="GO:0097060">
    <property type="term" value="C:synaptic membrane"/>
    <property type="evidence" value="ECO:0007669"/>
    <property type="project" value="UniProtKB-SubCell"/>
</dbReference>
<sequence length="399" mass="43552">KLRHTWTTQREPPSISLLHHTVEQLPQCIENGEWEIIHKPARKNIDRSVSPDSSKYQDITFYLIIQRKPLFYIINIVLPSILIAFMAIFVFYLPAESECGEKMTLAISVLLAQSVFLLLISQRLPATSLSIPLIGKYLLFIMLLVTAVVGTCVIVLNIHFRTPSTHVMASWVKEVRGELGTGVFGWALGSHRGGSCGVLPGHHPFRAGSDSSHVPLRQWLAPGAASSPAGPFPSLFQASPTPSVQRGEAETDWGRKPDCSLFRLGQGLLGIPRRSGVPGAAGGLLAVTCSPPPDSPHLTTSAPFPHSAPPLSISLHPMPLLPACPSVPDGLCVGPPPSQEKDNWNRVARTVDRLSLFLVIPVMILGTLGIFLMGIYNQPPELPFAGDPFDYTEERRHYV</sequence>
<comment type="subcellular location">
    <subcellularLocation>
        <location evidence="2">Synaptic cell membrane</location>
        <topology evidence="2">Multi-pass membrane protein</topology>
    </subcellularLocation>
</comment>
<reference evidence="5" key="1">
    <citation type="submission" date="2025-08" db="UniProtKB">
        <authorList>
            <consortium name="Ensembl"/>
        </authorList>
    </citation>
    <scope>IDENTIFICATION</scope>
</reference>
<dbReference type="GO" id="GO:0005230">
    <property type="term" value="F:extracellular ligand-gated monoatomic ion channel activity"/>
    <property type="evidence" value="ECO:0007669"/>
    <property type="project" value="InterPro"/>
</dbReference>
<dbReference type="PANTHER" id="PTHR18945">
    <property type="entry name" value="NEUROTRANSMITTER GATED ION CHANNEL"/>
    <property type="match status" value="1"/>
</dbReference>
<evidence type="ECO:0000256" key="1">
    <source>
        <dbReference type="ARBA" id="ARBA00023018"/>
    </source>
</evidence>